<name>A0A840I1S0_9PROT</name>
<organism evidence="1 2">
    <name type="scientific">Parvularcula dongshanensis</name>
    <dbReference type="NCBI Taxonomy" id="1173995"/>
    <lineage>
        <taxon>Bacteria</taxon>
        <taxon>Pseudomonadati</taxon>
        <taxon>Pseudomonadota</taxon>
        <taxon>Alphaproteobacteria</taxon>
        <taxon>Parvularculales</taxon>
        <taxon>Parvularculaceae</taxon>
        <taxon>Parvularcula</taxon>
    </lineage>
</organism>
<dbReference type="Gene3D" id="3.30.110.170">
    <property type="entry name" value="Protein of unknown function (DUF541), domain 1"/>
    <property type="match status" value="1"/>
</dbReference>
<proteinExistence type="predicted"/>
<dbReference type="InterPro" id="IPR052022">
    <property type="entry name" value="26kDa_periplasmic_antigen"/>
</dbReference>
<protein>
    <recommendedName>
        <fullName evidence="3">SIMPL domain-containing protein</fullName>
    </recommendedName>
</protein>
<comment type="caution">
    <text evidence="1">The sequence shown here is derived from an EMBL/GenBank/DDBJ whole genome shotgun (WGS) entry which is preliminary data.</text>
</comment>
<dbReference type="EMBL" id="JACHOB010000002">
    <property type="protein sequence ID" value="MBB4658697.1"/>
    <property type="molecule type" value="Genomic_DNA"/>
</dbReference>
<dbReference type="Proteomes" id="UP000563524">
    <property type="component" value="Unassembled WGS sequence"/>
</dbReference>
<sequence>MERVSIILAGLLVGVGAALAGFFIGDGFEAGREPVRSVTVRGLAEREVRADLAEWPLQITAADDDLQTARRRVEQDLTALTAFATEAGLPAGEVIRQRLQVVDQAAERYRQGPITGGRYIITQTVLIRSAQVDLVEQLSRRTSELVERGVVVQDQGPSFVFTALSEIKPEMIAAATRDARSGAEQFAEDSGSRVGDILSASQGYFSISPLIEANPYASPGEQVEKKVRVVTTIDFRIED</sequence>
<dbReference type="RefSeq" id="WP_183816883.1">
    <property type="nucleotide sequence ID" value="NZ_JACHOB010000002.1"/>
</dbReference>
<accession>A0A840I1S0</accession>
<keyword evidence="2" id="KW-1185">Reference proteome</keyword>
<gene>
    <name evidence="1" type="ORF">GGQ59_001211</name>
</gene>
<reference evidence="1 2" key="1">
    <citation type="submission" date="2020-08" db="EMBL/GenBank/DDBJ databases">
        <title>Genomic Encyclopedia of Type Strains, Phase IV (KMG-IV): sequencing the most valuable type-strain genomes for metagenomic binning, comparative biology and taxonomic classification.</title>
        <authorList>
            <person name="Goeker M."/>
        </authorList>
    </citation>
    <scope>NUCLEOTIDE SEQUENCE [LARGE SCALE GENOMIC DNA]</scope>
    <source>
        <strain evidence="1 2">DSM 102850</strain>
    </source>
</reference>
<evidence type="ECO:0000313" key="2">
    <source>
        <dbReference type="Proteomes" id="UP000563524"/>
    </source>
</evidence>
<evidence type="ECO:0000313" key="1">
    <source>
        <dbReference type="EMBL" id="MBB4658697.1"/>
    </source>
</evidence>
<dbReference type="Gene3D" id="3.30.70.2970">
    <property type="entry name" value="Protein of unknown function (DUF541), domain 2"/>
    <property type="match status" value="1"/>
</dbReference>
<dbReference type="InterPro" id="IPR007497">
    <property type="entry name" value="SIMPL/DUF541"/>
</dbReference>
<dbReference type="Pfam" id="PF04402">
    <property type="entry name" value="SIMPL"/>
    <property type="match status" value="1"/>
</dbReference>
<dbReference type="PANTHER" id="PTHR34387">
    <property type="entry name" value="SLR1258 PROTEIN"/>
    <property type="match status" value="1"/>
</dbReference>
<dbReference type="AlphaFoldDB" id="A0A840I1S0"/>
<dbReference type="PANTHER" id="PTHR34387:SF2">
    <property type="entry name" value="SLR1258 PROTEIN"/>
    <property type="match status" value="1"/>
</dbReference>
<dbReference type="GO" id="GO:0006974">
    <property type="term" value="P:DNA damage response"/>
    <property type="evidence" value="ECO:0007669"/>
    <property type="project" value="TreeGrafter"/>
</dbReference>
<dbReference type="InterPro" id="IPR016907">
    <property type="entry name" value="UCP029033"/>
</dbReference>
<dbReference type="PIRSF" id="PIRSF029033">
    <property type="entry name" value="UCP029033"/>
    <property type="match status" value="1"/>
</dbReference>
<evidence type="ECO:0008006" key="3">
    <source>
        <dbReference type="Google" id="ProtNLM"/>
    </source>
</evidence>